<gene>
    <name evidence="3" type="ORF">SSOG_03037</name>
</gene>
<keyword evidence="2" id="KW-0472">Membrane</keyword>
<evidence type="ECO:0000256" key="1">
    <source>
        <dbReference type="SAM" id="MobiDB-lite"/>
    </source>
</evidence>
<dbReference type="HOGENOM" id="CLU_183845_0_0_11"/>
<evidence type="ECO:0000313" key="4">
    <source>
        <dbReference type="Proteomes" id="UP000003963"/>
    </source>
</evidence>
<keyword evidence="4" id="KW-1185">Reference proteome</keyword>
<feature type="compositionally biased region" description="Basic residues" evidence="1">
    <location>
        <begin position="68"/>
        <end position="89"/>
    </location>
</feature>
<organism evidence="3 4">
    <name type="scientific">Streptomyces himastatinicus ATCC 53653</name>
    <dbReference type="NCBI Taxonomy" id="457427"/>
    <lineage>
        <taxon>Bacteria</taxon>
        <taxon>Bacillati</taxon>
        <taxon>Actinomycetota</taxon>
        <taxon>Actinomycetes</taxon>
        <taxon>Kitasatosporales</taxon>
        <taxon>Streptomycetaceae</taxon>
        <taxon>Streptomyces</taxon>
        <taxon>Streptomyces violaceusniger group</taxon>
    </lineage>
</organism>
<protein>
    <submittedName>
        <fullName evidence="3">Uncharacterized protein</fullName>
    </submittedName>
</protein>
<name>D9WGA7_9ACTN</name>
<dbReference type="EMBL" id="GG657754">
    <property type="protein sequence ID" value="EFL23323.1"/>
    <property type="molecule type" value="Genomic_DNA"/>
</dbReference>
<dbReference type="AlphaFoldDB" id="D9WGA7"/>
<feature type="region of interest" description="Disordered" evidence="1">
    <location>
        <begin position="55"/>
        <end position="96"/>
    </location>
</feature>
<feature type="transmembrane region" description="Helical" evidence="2">
    <location>
        <begin position="28"/>
        <end position="46"/>
    </location>
</feature>
<reference evidence="3 4" key="1">
    <citation type="submission" date="2009-02" db="EMBL/GenBank/DDBJ databases">
        <title>Annotation of Streptomyces hygroscopicus strain ATCC 53653.</title>
        <authorList>
            <consortium name="The Broad Institute Genome Sequencing Platform"/>
            <consortium name="Broad Institute Microbial Sequencing Center"/>
            <person name="Fischbach M."/>
            <person name="Godfrey P."/>
            <person name="Ward D."/>
            <person name="Young S."/>
            <person name="Zeng Q."/>
            <person name="Koehrsen M."/>
            <person name="Alvarado L."/>
            <person name="Berlin A.M."/>
            <person name="Bochicchio J."/>
            <person name="Borenstein D."/>
            <person name="Chapman S.B."/>
            <person name="Chen Z."/>
            <person name="Engels R."/>
            <person name="Freedman E."/>
            <person name="Gellesch M."/>
            <person name="Goldberg J."/>
            <person name="Griggs A."/>
            <person name="Gujja S."/>
            <person name="Heilman E.R."/>
            <person name="Heiman D.I."/>
            <person name="Hepburn T.A."/>
            <person name="Howarth C."/>
            <person name="Jen D."/>
            <person name="Larson L."/>
            <person name="Lewis B."/>
            <person name="Mehta T."/>
            <person name="Park D."/>
            <person name="Pearson M."/>
            <person name="Richards J."/>
            <person name="Roberts A."/>
            <person name="Saif S."/>
            <person name="Shea T.D."/>
            <person name="Shenoy N."/>
            <person name="Sisk P."/>
            <person name="Stolte C."/>
            <person name="Sykes S.N."/>
            <person name="Thomson T."/>
            <person name="Walk T."/>
            <person name="White J."/>
            <person name="Yandava C."/>
            <person name="Straight P."/>
            <person name="Clardy J."/>
            <person name="Hung D."/>
            <person name="Kolter R."/>
            <person name="Mekalanos J."/>
            <person name="Walker S."/>
            <person name="Walsh C.T."/>
            <person name="Wieland-Brown L.C."/>
            <person name="Haas B."/>
            <person name="Nusbaum C."/>
            <person name="Birren B."/>
        </authorList>
    </citation>
    <scope>NUCLEOTIDE SEQUENCE [LARGE SCALE GENOMIC DNA]</scope>
    <source>
        <strain evidence="3 4">ATCC 53653</strain>
    </source>
</reference>
<sequence>MYSPRFRAFRPEFLQAGARPQGVNTMETVVNVVVILAMIAVGVLVIHRVNRQTGNKIAPDRHSDLPARHRHRHRPRRHGWGRGRQHRGHGVAPPRV</sequence>
<keyword evidence="2" id="KW-0812">Transmembrane</keyword>
<dbReference type="Proteomes" id="UP000003963">
    <property type="component" value="Unassembled WGS sequence"/>
</dbReference>
<proteinExistence type="predicted"/>
<feature type="compositionally biased region" description="Basic and acidic residues" evidence="1">
    <location>
        <begin position="58"/>
        <end position="67"/>
    </location>
</feature>
<evidence type="ECO:0000256" key="2">
    <source>
        <dbReference type="SAM" id="Phobius"/>
    </source>
</evidence>
<accession>D9WGA7</accession>
<evidence type="ECO:0000313" key="3">
    <source>
        <dbReference type="EMBL" id="EFL23323.1"/>
    </source>
</evidence>
<keyword evidence="2" id="KW-1133">Transmembrane helix</keyword>